<proteinExistence type="predicted"/>
<gene>
    <name evidence="2" type="ORF">EG339_02740</name>
</gene>
<evidence type="ECO:0000313" key="2">
    <source>
        <dbReference type="EMBL" id="AZB23614.1"/>
    </source>
</evidence>
<evidence type="ECO:0000259" key="1">
    <source>
        <dbReference type="Pfam" id="PF24043"/>
    </source>
</evidence>
<dbReference type="InterPro" id="IPR055776">
    <property type="entry name" value="DUF7352"/>
</dbReference>
<dbReference type="AlphaFoldDB" id="A0A3G6TBH2"/>
<organism evidence="2 3">
    <name type="scientific">Chryseobacterium bernardetii</name>
    <dbReference type="NCBI Taxonomy" id="1241978"/>
    <lineage>
        <taxon>Bacteria</taxon>
        <taxon>Pseudomonadati</taxon>
        <taxon>Bacteroidota</taxon>
        <taxon>Flavobacteriia</taxon>
        <taxon>Flavobacteriales</taxon>
        <taxon>Weeksellaceae</taxon>
        <taxon>Chryseobacterium group</taxon>
        <taxon>Chryseobacterium</taxon>
    </lineage>
</organism>
<dbReference type="Pfam" id="PF24043">
    <property type="entry name" value="DUF7352"/>
    <property type="match status" value="1"/>
</dbReference>
<evidence type="ECO:0000313" key="3">
    <source>
        <dbReference type="Proteomes" id="UP000271193"/>
    </source>
</evidence>
<dbReference type="EMBL" id="CP033932">
    <property type="protein sequence ID" value="AZB23614.1"/>
    <property type="molecule type" value="Genomic_DNA"/>
</dbReference>
<sequence length="85" mass="9788">MKTIYKYQLNTIGKQIITMPIDSEIISLQTQFGSPCIWAKVDDEKPVYDRTILTFGTGHPLPEGNIEFIGTYQISEFVFHVFEML</sequence>
<accession>A0A3G6TBH2</accession>
<dbReference type="RefSeq" id="WP_123868751.1">
    <property type="nucleotide sequence ID" value="NZ_CP033932.1"/>
</dbReference>
<protein>
    <recommendedName>
        <fullName evidence="1">DUF7352 domain-containing protein</fullName>
    </recommendedName>
</protein>
<reference evidence="3" key="1">
    <citation type="submission" date="2018-11" db="EMBL/GenBank/DDBJ databases">
        <title>Proposal to divide the Flavobacteriaceae and reorganize its genera based on Amino Acid Identity values calculated from whole genome sequences.</title>
        <authorList>
            <person name="Nicholson A.C."/>
            <person name="Gulvik C.A."/>
            <person name="Whitney A.M."/>
            <person name="Humrighouse B.W."/>
            <person name="Bell M."/>
            <person name="Holmes B."/>
            <person name="Steigerwalt A.G."/>
            <person name="Villarma A."/>
            <person name="Sheth M."/>
            <person name="Batra D."/>
            <person name="Pryor J."/>
            <person name="Bernardet J.-F."/>
            <person name="Hugo C."/>
            <person name="Kampfer P."/>
            <person name="Newman J."/>
            <person name="McQuiston J.R."/>
        </authorList>
    </citation>
    <scope>NUCLEOTIDE SEQUENCE [LARGE SCALE GENOMIC DNA]</scope>
    <source>
        <strain evidence="3">G0229</strain>
    </source>
</reference>
<dbReference type="Proteomes" id="UP000271193">
    <property type="component" value="Chromosome"/>
</dbReference>
<dbReference type="KEGG" id="cben:EG339_02740"/>
<keyword evidence="3" id="KW-1185">Reference proteome</keyword>
<dbReference type="GeneID" id="99063718"/>
<name>A0A3G6TBH2_9FLAO</name>
<feature type="domain" description="DUF7352" evidence="1">
    <location>
        <begin position="1"/>
        <end position="84"/>
    </location>
</feature>